<sequence>MVVLVVAVGSEVVVRVTEAEEGGLEKEEETGAHPSKLEAMILHGGPHDVSLSYFSKETQYDHK</sequence>
<dbReference type="Proteomes" id="UP000289340">
    <property type="component" value="Chromosome 18"/>
</dbReference>
<evidence type="ECO:0000313" key="1">
    <source>
        <dbReference type="EMBL" id="RZB51884.1"/>
    </source>
</evidence>
<dbReference type="AlphaFoldDB" id="A0A445FSQ6"/>
<comment type="caution">
    <text evidence="1">The sequence shown here is derived from an EMBL/GenBank/DDBJ whole genome shotgun (WGS) entry which is preliminary data.</text>
</comment>
<accession>A0A445FSQ6</accession>
<keyword evidence="2" id="KW-1185">Reference proteome</keyword>
<protein>
    <submittedName>
        <fullName evidence="1">Uncharacterized protein</fullName>
    </submittedName>
</protein>
<organism evidence="1 2">
    <name type="scientific">Glycine soja</name>
    <name type="common">Wild soybean</name>
    <dbReference type="NCBI Taxonomy" id="3848"/>
    <lineage>
        <taxon>Eukaryota</taxon>
        <taxon>Viridiplantae</taxon>
        <taxon>Streptophyta</taxon>
        <taxon>Embryophyta</taxon>
        <taxon>Tracheophyta</taxon>
        <taxon>Spermatophyta</taxon>
        <taxon>Magnoliopsida</taxon>
        <taxon>eudicotyledons</taxon>
        <taxon>Gunneridae</taxon>
        <taxon>Pentapetalae</taxon>
        <taxon>rosids</taxon>
        <taxon>fabids</taxon>
        <taxon>Fabales</taxon>
        <taxon>Fabaceae</taxon>
        <taxon>Papilionoideae</taxon>
        <taxon>50 kb inversion clade</taxon>
        <taxon>NPAAA clade</taxon>
        <taxon>indigoferoid/millettioid clade</taxon>
        <taxon>Phaseoleae</taxon>
        <taxon>Glycine</taxon>
        <taxon>Glycine subgen. Soja</taxon>
    </lineage>
</organism>
<dbReference type="EMBL" id="QZWG01000018">
    <property type="protein sequence ID" value="RZB51884.1"/>
    <property type="molecule type" value="Genomic_DNA"/>
</dbReference>
<name>A0A445FSQ6_GLYSO</name>
<evidence type="ECO:0000313" key="2">
    <source>
        <dbReference type="Proteomes" id="UP000289340"/>
    </source>
</evidence>
<reference evidence="1 2" key="1">
    <citation type="submission" date="2018-09" db="EMBL/GenBank/DDBJ databases">
        <title>A high-quality reference genome of wild soybean provides a powerful tool to mine soybean genomes.</title>
        <authorList>
            <person name="Xie M."/>
            <person name="Chung C.Y.L."/>
            <person name="Li M.-W."/>
            <person name="Wong F.-L."/>
            <person name="Chan T.-F."/>
            <person name="Lam H.-M."/>
        </authorList>
    </citation>
    <scope>NUCLEOTIDE SEQUENCE [LARGE SCALE GENOMIC DNA]</scope>
    <source>
        <strain evidence="2">cv. W05</strain>
        <tissue evidence="1">Hypocotyl of etiolated seedlings</tissue>
    </source>
</reference>
<proteinExistence type="predicted"/>
<gene>
    <name evidence="1" type="ORF">D0Y65_048350</name>
</gene>